<evidence type="ECO:0000256" key="8">
    <source>
        <dbReference type="ARBA" id="ARBA00022741"/>
    </source>
</evidence>
<organism evidence="14 15">
    <name type="scientific">Solilutibacter tolerans</name>
    <dbReference type="NCBI Taxonomy" id="1604334"/>
    <lineage>
        <taxon>Bacteria</taxon>
        <taxon>Pseudomonadati</taxon>
        <taxon>Pseudomonadota</taxon>
        <taxon>Gammaproteobacteria</taxon>
        <taxon>Lysobacterales</taxon>
        <taxon>Lysobacteraceae</taxon>
        <taxon>Solilutibacter</taxon>
    </lineage>
</organism>
<name>A0A1N6XMN4_9GAMM</name>
<gene>
    <name evidence="13" type="primary">lpxK</name>
    <name evidence="14" type="ORF">SAMN05421546_2281</name>
</gene>
<feature type="binding site" evidence="13">
    <location>
        <begin position="61"/>
        <end position="68"/>
    </location>
    <ligand>
        <name>ATP</name>
        <dbReference type="ChEBI" id="CHEBI:30616"/>
    </ligand>
</feature>
<dbReference type="EC" id="2.7.1.130" evidence="3 13"/>
<evidence type="ECO:0000256" key="10">
    <source>
        <dbReference type="ARBA" id="ARBA00022840"/>
    </source>
</evidence>
<evidence type="ECO:0000256" key="13">
    <source>
        <dbReference type="HAMAP-Rule" id="MF_00409"/>
    </source>
</evidence>
<evidence type="ECO:0000313" key="14">
    <source>
        <dbReference type="EMBL" id="SIR03527.1"/>
    </source>
</evidence>
<dbReference type="GO" id="GO:0005524">
    <property type="term" value="F:ATP binding"/>
    <property type="evidence" value="ECO:0007669"/>
    <property type="project" value="UniProtKB-UniRule"/>
</dbReference>
<evidence type="ECO:0000256" key="5">
    <source>
        <dbReference type="ARBA" id="ARBA00022516"/>
    </source>
</evidence>
<keyword evidence="10 13" id="KW-0067">ATP-binding</keyword>
<dbReference type="EMBL" id="FTLW01000005">
    <property type="protein sequence ID" value="SIR03527.1"/>
    <property type="molecule type" value="Genomic_DNA"/>
</dbReference>
<dbReference type="STRING" id="1604334.SAMN05421546_2281"/>
<evidence type="ECO:0000256" key="7">
    <source>
        <dbReference type="ARBA" id="ARBA00022679"/>
    </source>
</evidence>
<dbReference type="GO" id="GO:0009029">
    <property type="term" value="F:lipid-A 4'-kinase activity"/>
    <property type="evidence" value="ECO:0007669"/>
    <property type="project" value="UniProtKB-UniRule"/>
</dbReference>
<proteinExistence type="inferred from homology"/>
<evidence type="ECO:0000256" key="3">
    <source>
        <dbReference type="ARBA" id="ARBA00012071"/>
    </source>
</evidence>
<dbReference type="OrthoDB" id="9766423at2"/>
<dbReference type="Proteomes" id="UP000241788">
    <property type="component" value="Unassembled WGS sequence"/>
</dbReference>
<evidence type="ECO:0000256" key="4">
    <source>
        <dbReference type="ARBA" id="ARBA00016436"/>
    </source>
</evidence>
<dbReference type="UniPathway" id="UPA00359">
    <property type="reaction ID" value="UER00482"/>
</dbReference>
<keyword evidence="8 13" id="KW-0547">Nucleotide-binding</keyword>
<keyword evidence="15" id="KW-1185">Reference proteome</keyword>
<comment type="similarity">
    <text evidence="13">Belongs to the LpxK family.</text>
</comment>
<dbReference type="Pfam" id="PF02606">
    <property type="entry name" value="LpxK"/>
    <property type="match status" value="1"/>
</dbReference>
<dbReference type="RefSeq" id="WP_076588275.1">
    <property type="nucleotide sequence ID" value="NZ_FTLW01000005.1"/>
</dbReference>
<evidence type="ECO:0000313" key="15">
    <source>
        <dbReference type="Proteomes" id="UP000241788"/>
    </source>
</evidence>
<comment type="pathway">
    <text evidence="2 13">Glycolipid biosynthesis; lipid IV(A) biosynthesis; lipid IV(A) from (3R)-3-hydroxytetradecanoyl-[acyl-carrier-protein] and UDP-N-acetyl-alpha-D-glucosamine: step 6/6.</text>
</comment>
<keyword evidence="7 13" id="KW-0808">Transferase</keyword>
<dbReference type="PANTHER" id="PTHR42724:SF1">
    <property type="entry name" value="TETRAACYLDISACCHARIDE 4'-KINASE, MITOCHONDRIAL-RELATED"/>
    <property type="match status" value="1"/>
</dbReference>
<evidence type="ECO:0000256" key="9">
    <source>
        <dbReference type="ARBA" id="ARBA00022777"/>
    </source>
</evidence>
<dbReference type="SUPFAM" id="SSF52540">
    <property type="entry name" value="P-loop containing nucleoside triphosphate hydrolases"/>
    <property type="match status" value="1"/>
</dbReference>
<reference evidence="15" key="1">
    <citation type="submission" date="2017-01" db="EMBL/GenBank/DDBJ databases">
        <authorList>
            <person name="Varghese N."/>
            <person name="Submissions S."/>
        </authorList>
    </citation>
    <scope>NUCLEOTIDE SEQUENCE [LARGE SCALE GENOMIC DNA]</scope>
    <source>
        <strain evidence="15">UM1</strain>
    </source>
</reference>
<evidence type="ECO:0000256" key="12">
    <source>
        <dbReference type="ARBA" id="ARBA00029757"/>
    </source>
</evidence>
<dbReference type="AlphaFoldDB" id="A0A1N6XMN4"/>
<evidence type="ECO:0000256" key="6">
    <source>
        <dbReference type="ARBA" id="ARBA00022556"/>
    </source>
</evidence>
<evidence type="ECO:0000256" key="2">
    <source>
        <dbReference type="ARBA" id="ARBA00004870"/>
    </source>
</evidence>
<dbReference type="GO" id="GO:0009245">
    <property type="term" value="P:lipid A biosynthetic process"/>
    <property type="evidence" value="ECO:0007669"/>
    <property type="project" value="UniProtKB-UniRule"/>
</dbReference>
<dbReference type="InterPro" id="IPR003758">
    <property type="entry name" value="LpxK"/>
</dbReference>
<keyword evidence="11 13" id="KW-0443">Lipid metabolism</keyword>
<dbReference type="NCBIfam" id="TIGR00682">
    <property type="entry name" value="lpxK"/>
    <property type="match status" value="1"/>
</dbReference>
<dbReference type="GO" id="GO:0009244">
    <property type="term" value="P:lipopolysaccharide core region biosynthetic process"/>
    <property type="evidence" value="ECO:0007669"/>
    <property type="project" value="TreeGrafter"/>
</dbReference>
<sequence>MSGSERATPAWWYGDRPVPVHAWLLSKLYGAVTRWRSTLYRRGWLRTRKVDVPVIVVGNFTAGGSGKTPLVIALVNRLRADGWTPGVASRGYGREDASTPRWVDVESDPRNHGDEAVLIARRTRAKVRVDTDRVAAAEALATEGCDIVICDDGLQHLRLHSDVAIEVIDAKRRYGNGQLLPAGPLRESPVLAKPPDFKIVNHGTVAETPEPALGEWPLRQVFGHPFPLHGHRARPFSDFAGRRVHAVAGIGHPDRFFDLLRAQGLGVIPHPFPDHHDYVAEDLQFSSDLPVFMTEKDAVKCARISPDDSWCVAIEARLPETFWLALEEKLSPLRRTADV</sequence>
<dbReference type="GO" id="GO:0005886">
    <property type="term" value="C:plasma membrane"/>
    <property type="evidence" value="ECO:0007669"/>
    <property type="project" value="TreeGrafter"/>
</dbReference>
<comment type="catalytic activity">
    <reaction evidence="13">
        <text>a lipid A disaccharide + ATP = a lipid IVA + ADP + H(+)</text>
        <dbReference type="Rhea" id="RHEA:67840"/>
        <dbReference type="ChEBI" id="CHEBI:15378"/>
        <dbReference type="ChEBI" id="CHEBI:30616"/>
        <dbReference type="ChEBI" id="CHEBI:176343"/>
        <dbReference type="ChEBI" id="CHEBI:176425"/>
        <dbReference type="ChEBI" id="CHEBI:456216"/>
        <dbReference type="EC" id="2.7.1.130"/>
    </reaction>
</comment>
<dbReference type="PANTHER" id="PTHR42724">
    <property type="entry name" value="TETRAACYLDISACCHARIDE 4'-KINASE"/>
    <property type="match status" value="1"/>
</dbReference>
<accession>A0A1N6XMN4</accession>
<keyword evidence="5 13" id="KW-0444">Lipid biosynthesis</keyword>
<dbReference type="HAMAP" id="MF_00409">
    <property type="entry name" value="LpxK"/>
    <property type="match status" value="1"/>
</dbReference>
<evidence type="ECO:0000256" key="1">
    <source>
        <dbReference type="ARBA" id="ARBA00002274"/>
    </source>
</evidence>
<keyword evidence="6 13" id="KW-0441">Lipid A biosynthesis</keyword>
<comment type="function">
    <text evidence="1 13">Transfers the gamma-phosphate of ATP to the 4'-position of a tetraacyldisaccharide 1-phosphate intermediate (termed DS-1-P) to form tetraacyldisaccharide 1,4'-bis-phosphate (lipid IVA).</text>
</comment>
<dbReference type="InterPro" id="IPR027417">
    <property type="entry name" value="P-loop_NTPase"/>
</dbReference>
<keyword evidence="9 13" id="KW-0418">Kinase</keyword>
<protein>
    <recommendedName>
        <fullName evidence="4 13">Tetraacyldisaccharide 4'-kinase</fullName>
        <ecNumber evidence="3 13">2.7.1.130</ecNumber>
    </recommendedName>
    <alternativeName>
        <fullName evidence="12 13">Lipid A 4'-kinase</fullName>
    </alternativeName>
</protein>
<evidence type="ECO:0000256" key="11">
    <source>
        <dbReference type="ARBA" id="ARBA00023098"/>
    </source>
</evidence>